<proteinExistence type="inferred from homology"/>
<keyword evidence="3" id="KW-1185">Reference proteome</keyword>
<dbReference type="KEGG" id="plon:Pla110_07070"/>
<keyword evidence="1" id="KW-0472">Membrane</keyword>
<dbReference type="AlphaFoldDB" id="A0A518CIC5"/>
<reference evidence="2 3" key="1">
    <citation type="submission" date="2019-02" db="EMBL/GenBank/DDBJ databases">
        <title>Deep-cultivation of Planctomycetes and their phenomic and genomic characterization uncovers novel biology.</title>
        <authorList>
            <person name="Wiegand S."/>
            <person name="Jogler M."/>
            <person name="Boedeker C."/>
            <person name="Pinto D."/>
            <person name="Vollmers J."/>
            <person name="Rivas-Marin E."/>
            <person name="Kohn T."/>
            <person name="Peeters S.H."/>
            <person name="Heuer A."/>
            <person name="Rast P."/>
            <person name="Oberbeckmann S."/>
            <person name="Bunk B."/>
            <person name="Jeske O."/>
            <person name="Meyerdierks A."/>
            <person name="Storesund J.E."/>
            <person name="Kallscheuer N."/>
            <person name="Luecker S."/>
            <person name="Lage O.M."/>
            <person name="Pohl T."/>
            <person name="Merkel B.J."/>
            <person name="Hornburger P."/>
            <person name="Mueller R.-W."/>
            <person name="Bruemmer F."/>
            <person name="Labrenz M."/>
            <person name="Spormann A.M."/>
            <person name="Op den Camp H."/>
            <person name="Overmann J."/>
            <person name="Amann R."/>
            <person name="Jetten M.S.M."/>
            <person name="Mascher T."/>
            <person name="Medema M.H."/>
            <person name="Devos D.P."/>
            <person name="Kaster A.-K."/>
            <person name="Ovreas L."/>
            <person name="Rohde M."/>
            <person name="Galperin M.Y."/>
            <person name="Jogler C."/>
        </authorList>
    </citation>
    <scope>NUCLEOTIDE SEQUENCE [LARGE SCALE GENOMIC DNA]</scope>
    <source>
        <strain evidence="2 3">Pla110</strain>
    </source>
</reference>
<name>A0A518CIC5_9PLAN</name>
<dbReference type="InterPro" id="IPR002696">
    <property type="entry name" value="Membr_insert_effic_factor_YidD"/>
</dbReference>
<dbReference type="PANTHER" id="PTHR33383">
    <property type="entry name" value="MEMBRANE PROTEIN INSERTION EFFICIENCY FACTOR-RELATED"/>
    <property type="match status" value="1"/>
</dbReference>
<evidence type="ECO:0000313" key="2">
    <source>
        <dbReference type="EMBL" id="QDU79003.1"/>
    </source>
</evidence>
<comment type="function">
    <text evidence="1">Could be involved in insertion of integral membrane proteins into the membrane.</text>
</comment>
<dbReference type="Proteomes" id="UP000317178">
    <property type="component" value="Chromosome"/>
</dbReference>
<dbReference type="RefSeq" id="WP_231742900.1">
    <property type="nucleotide sequence ID" value="NZ_CP036281.1"/>
</dbReference>
<dbReference type="NCBIfam" id="TIGR00278">
    <property type="entry name" value="membrane protein insertion efficiency factor YidD"/>
    <property type="match status" value="1"/>
</dbReference>
<keyword evidence="1" id="KW-1003">Cell membrane</keyword>
<dbReference type="EMBL" id="CP036281">
    <property type="protein sequence ID" value="QDU79003.1"/>
    <property type="molecule type" value="Genomic_DNA"/>
</dbReference>
<dbReference type="HAMAP" id="MF_00386">
    <property type="entry name" value="UPF0161_YidD"/>
    <property type="match status" value="1"/>
</dbReference>
<protein>
    <recommendedName>
        <fullName evidence="1">Putative membrane protein insertion efficiency factor</fullName>
    </recommendedName>
</protein>
<dbReference type="PANTHER" id="PTHR33383:SF1">
    <property type="entry name" value="MEMBRANE PROTEIN INSERTION EFFICIENCY FACTOR-RELATED"/>
    <property type="match status" value="1"/>
</dbReference>
<sequence>MMKLLQTIAAIPGYLLTGLIRLYQIFLSPLLGPSCRFHPTCSEYALLAIKKYGVLKGSWKATRRIFRCHPWNPGGYDPP</sequence>
<comment type="similarity">
    <text evidence="1">Belongs to the UPF0161 family.</text>
</comment>
<gene>
    <name evidence="2" type="primary">yidD</name>
    <name evidence="2" type="ORF">Pla110_07070</name>
</gene>
<evidence type="ECO:0000313" key="3">
    <source>
        <dbReference type="Proteomes" id="UP000317178"/>
    </source>
</evidence>
<comment type="subcellular location">
    <subcellularLocation>
        <location evidence="1">Cell membrane</location>
        <topology evidence="1">Peripheral membrane protein</topology>
        <orientation evidence="1">Cytoplasmic side</orientation>
    </subcellularLocation>
</comment>
<organism evidence="2 3">
    <name type="scientific">Polystyrenella longa</name>
    <dbReference type="NCBI Taxonomy" id="2528007"/>
    <lineage>
        <taxon>Bacteria</taxon>
        <taxon>Pseudomonadati</taxon>
        <taxon>Planctomycetota</taxon>
        <taxon>Planctomycetia</taxon>
        <taxon>Planctomycetales</taxon>
        <taxon>Planctomycetaceae</taxon>
        <taxon>Polystyrenella</taxon>
    </lineage>
</organism>
<dbReference type="SMART" id="SM01234">
    <property type="entry name" value="Haemolytic"/>
    <property type="match status" value="1"/>
</dbReference>
<evidence type="ECO:0000256" key="1">
    <source>
        <dbReference type="HAMAP-Rule" id="MF_00386"/>
    </source>
</evidence>
<dbReference type="GO" id="GO:0005886">
    <property type="term" value="C:plasma membrane"/>
    <property type="evidence" value="ECO:0007669"/>
    <property type="project" value="UniProtKB-SubCell"/>
</dbReference>
<dbReference type="Pfam" id="PF01809">
    <property type="entry name" value="YidD"/>
    <property type="match status" value="1"/>
</dbReference>
<accession>A0A518CIC5</accession>